<gene>
    <name evidence="3" type="ORF">PHSY_001704</name>
</gene>
<dbReference type="Proteomes" id="UP000014071">
    <property type="component" value="Unassembled WGS sequence"/>
</dbReference>
<feature type="transmembrane region" description="Helical" evidence="1">
    <location>
        <begin position="228"/>
        <end position="247"/>
    </location>
</feature>
<dbReference type="Pfam" id="PF12146">
    <property type="entry name" value="Hydrolase_4"/>
    <property type="match status" value="1"/>
</dbReference>
<dbReference type="FunFam" id="3.40.50.1820:FF:000231">
    <property type="entry name" value="Chromosome 1, whole genome shotgun sequence"/>
    <property type="match status" value="1"/>
</dbReference>
<dbReference type="STRING" id="1305764.R9P7P2"/>
<evidence type="ECO:0000313" key="4">
    <source>
        <dbReference type="Proteomes" id="UP000014071"/>
    </source>
</evidence>
<dbReference type="GeneID" id="24107001"/>
<dbReference type="SUPFAM" id="SSF53474">
    <property type="entry name" value="alpha/beta-Hydrolases"/>
    <property type="match status" value="1"/>
</dbReference>
<evidence type="ECO:0000313" key="3">
    <source>
        <dbReference type="EMBL" id="GAC94135.1"/>
    </source>
</evidence>
<keyword evidence="4" id="KW-1185">Reference proteome</keyword>
<accession>R9P7P2</accession>
<evidence type="ECO:0000259" key="2">
    <source>
        <dbReference type="Pfam" id="PF12146"/>
    </source>
</evidence>
<dbReference type="InterPro" id="IPR051044">
    <property type="entry name" value="MAG_DAG_Lipase"/>
</dbReference>
<feature type="domain" description="Serine aminopeptidase S33" evidence="2">
    <location>
        <begin position="90"/>
        <end position="347"/>
    </location>
</feature>
<dbReference type="PANTHER" id="PTHR11614">
    <property type="entry name" value="PHOSPHOLIPASE-RELATED"/>
    <property type="match status" value="1"/>
</dbReference>
<dbReference type="Gene3D" id="3.40.50.1820">
    <property type="entry name" value="alpha/beta hydrolase"/>
    <property type="match status" value="1"/>
</dbReference>
<dbReference type="EMBL" id="DF238782">
    <property type="protein sequence ID" value="GAC94135.1"/>
    <property type="molecule type" value="Genomic_DNA"/>
</dbReference>
<dbReference type="eggNOG" id="KOG1455">
    <property type="taxonomic scope" value="Eukaryota"/>
</dbReference>
<keyword evidence="1" id="KW-0472">Membrane</keyword>
<organism evidence="3 4">
    <name type="scientific">Pseudozyma hubeiensis (strain SY62)</name>
    <name type="common">Yeast</name>
    <dbReference type="NCBI Taxonomy" id="1305764"/>
    <lineage>
        <taxon>Eukaryota</taxon>
        <taxon>Fungi</taxon>
        <taxon>Dikarya</taxon>
        <taxon>Basidiomycota</taxon>
        <taxon>Ustilaginomycotina</taxon>
        <taxon>Ustilaginomycetes</taxon>
        <taxon>Ustilaginales</taxon>
        <taxon>Ustilaginaceae</taxon>
        <taxon>Pseudozyma</taxon>
    </lineage>
</organism>
<reference evidence="4" key="1">
    <citation type="journal article" date="2013" name="Genome Announc.">
        <title>Draft genome sequence of the basidiomycetous yeast-like fungus Pseudozyma hubeiensis SY62, which produces an abundant amount of the biosurfactant mannosylerythritol lipids.</title>
        <authorList>
            <person name="Konishi M."/>
            <person name="Hatada Y."/>
            <person name="Horiuchi J."/>
        </authorList>
    </citation>
    <scope>NUCLEOTIDE SEQUENCE [LARGE SCALE GENOMIC DNA]</scope>
    <source>
        <strain evidence="4">SY62</strain>
    </source>
</reference>
<feature type="transmembrane region" description="Helical" evidence="1">
    <location>
        <begin position="175"/>
        <end position="192"/>
    </location>
</feature>
<evidence type="ECO:0000256" key="1">
    <source>
        <dbReference type="SAM" id="Phobius"/>
    </source>
</evidence>
<dbReference type="AlphaFoldDB" id="R9P7P2"/>
<name>R9P7P2_PSEHS</name>
<dbReference type="InterPro" id="IPR022742">
    <property type="entry name" value="Hydrolase_4"/>
</dbReference>
<proteinExistence type="predicted"/>
<protein>
    <submittedName>
        <fullName evidence="3">Lysophospholipase</fullName>
    </submittedName>
</protein>
<dbReference type="HOGENOM" id="CLU_547545_0_0_1"/>
<dbReference type="RefSeq" id="XP_012187722.1">
    <property type="nucleotide sequence ID" value="XM_012332332.1"/>
</dbReference>
<dbReference type="InterPro" id="IPR029058">
    <property type="entry name" value="AB_hydrolase_fold"/>
</dbReference>
<sequence>MPSQRRSVSKTIWEVWGEPLAEGLGLYEPKDRSYGRCDIPFSAMEKRLYEKDDVEVTFHKVMLENGKDWVWYQVWQDPVAIRDTGRVADMIFVHGTGVHSGTLASQCRRYLDAGFRCIVPDLPSHGYSSGLHVYQSKMAGYCAGLHSVLHDVAKRDQKASLFPDTEPTKLERRKTFMLGLSFGGLVAFSYALQYPASYRYDETDPTEIPIDGLVGVGPMVAYNPKYVVIHWLLRTLFISLLFIFRLGRLEVMVPHKKVVDKDPKVYDSLIMQDPRSHQGSFRIGHLWCIEMAMLELRSRQASIRHPIYIQMGGQDKVADNEVALNWIRSTSSNDRKYEVYPICQHVIYKKAKIQHDDLAGRITVIADNVAWMVERAPPTALAAGSSAAMAMLKRRQQMRLASYASDGSGSSSISRRTSQTSLFDVEETNVDDDAGSVCTSIPTTPLLSDSEMTEKRIDASKMAAADGHLLPVERRGWIKGDDGEDRMYRAFWTFREETRPFSYNPYGATRTS</sequence>
<keyword evidence="1" id="KW-1133">Transmembrane helix</keyword>
<dbReference type="OrthoDB" id="10249433at2759"/>
<keyword evidence="1" id="KW-0812">Transmembrane</keyword>